<proteinExistence type="predicted"/>
<sequence>MYVELKLYFGEGGGGDAVEWMDQWKDWTLPLRSISILRLLFTFFWTDYLGPSRPTFLLSIPLLSHPASDPFTPETLIPSPSKTFACCQCFFFVFLLYMEHNKNGSNFYRTTCLVVLFF</sequence>
<evidence type="ECO:0000313" key="2">
    <source>
        <dbReference type="Proteomes" id="UP001469553"/>
    </source>
</evidence>
<reference evidence="1 2" key="1">
    <citation type="submission" date="2021-06" db="EMBL/GenBank/DDBJ databases">
        <authorList>
            <person name="Palmer J.M."/>
        </authorList>
    </citation>
    <scope>NUCLEOTIDE SEQUENCE [LARGE SCALE GENOMIC DNA]</scope>
    <source>
        <strain evidence="1 2">AS_MEX2019</strain>
        <tissue evidence="1">Muscle</tissue>
    </source>
</reference>
<name>A0ABV0XP38_9TELE</name>
<gene>
    <name evidence="1" type="ORF">AMECASPLE_008117</name>
</gene>
<evidence type="ECO:0000313" key="1">
    <source>
        <dbReference type="EMBL" id="MEQ2283130.1"/>
    </source>
</evidence>
<dbReference type="EMBL" id="JAHRIP010009829">
    <property type="protein sequence ID" value="MEQ2283130.1"/>
    <property type="molecule type" value="Genomic_DNA"/>
</dbReference>
<organism evidence="1 2">
    <name type="scientific">Ameca splendens</name>
    <dbReference type="NCBI Taxonomy" id="208324"/>
    <lineage>
        <taxon>Eukaryota</taxon>
        <taxon>Metazoa</taxon>
        <taxon>Chordata</taxon>
        <taxon>Craniata</taxon>
        <taxon>Vertebrata</taxon>
        <taxon>Euteleostomi</taxon>
        <taxon>Actinopterygii</taxon>
        <taxon>Neopterygii</taxon>
        <taxon>Teleostei</taxon>
        <taxon>Neoteleostei</taxon>
        <taxon>Acanthomorphata</taxon>
        <taxon>Ovalentaria</taxon>
        <taxon>Atherinomorphae</taxon>
        <taxon>Cyprinodontiformes</taxon>
        <taxon>Goodeidae</taxon>
        <taxon>Ameca</taxon>
    </lineage>
</organism>
<comment type="caution">
    <text evidence="1">The sequence shown here is derived from an EMBL/GenBank/DDBJ whole genome shotgun (WGS) entry which is preliminary data.</text>
</comment>
<protein>
    <submittedName>
        <fullName evidence="1">Uncharacterized protein</fullName>
    </submittedName>
</protein>
<accession>A0ABV0XP38</accession>
<keyword evidence="2" id="KW-1185">Reference proteome</keyword>
<dbReference type="Proteomes" id="UP001469553">
    <property type="component" value="Unassembled WGS sequence"/>
</dbReference>